<dbReference type="PROSITE" id="PS51480">
    <property type="entry name" value="DHAL"/>
    <property type="match status" value="1"/>
</dbReference>
<dbReference type="Proteomes" id="UP000245514">
    <property type="component" value="Unassembled WGS sequence"/>
</dbReference>
<accession>A0ABX5L8R6</accession>
<organism evidence="3 4">
    <name type="scientific">Pseudoglutamicibacter cumminsii</name>
    <dbReference type="NCBI Taxonomy" id="156979"/>
    <lineage>
        <taxon>Bacteria</taxon>
        <taxon>Bacillati</taxon>
        <taxon>Actinomycetota</taxon>
        <taxon>Actinomycetes</taxon>
        <taxon>Micrococcales</taxon>
        <taxon>Micrococcaceae</taxon>
        <taxon>Pseudoglutamicibacter</taxon>
    </lineage>
</organism>
<dbReference type="RefSeq" id="WP_109304116.1">
    <property type="nucleotide sequence ID" value="NZ_QFWG01000011.1"/>
</dbReference>
<dbReference type="InterPro" id="IPR050270">
    <property type="entry name" value="DegV_domain_contain"/>
</dbReference>
<feature type="compositionally biased region" description="Polar residues" evidence="1">
    <location>
        <begin position="339"/>
        <end position="354"/>
    </location>
</feature>
<evidence type="ECO:0000256" key="1">
    <source>
        <dbReference type="SAM" id="MobiDB-lite"/>
    </source>
</evidence>
<proteinExistence type="predicted"/>
<dbReference type="EMBL" id="QFWG01000011">
    <property type="protein sequence ID" value="PWI27282.1"/>
    <property type="molecule type" value="Genomic_DNA"/>
</dbReference>
<reference evidence="3 4" key="1">
    <citation type="submission" date="2018-05" db="EMBL/GenBank/DDBJ databases">
        <title>Draft Genome Sequence of Arthrobacter cumminsii IME1328, Isolated from a Patient Who Suffered from Foot Ulcers in China.</title>
        <authorList>
            <person name="Li M."/>
            <person name="Jiang Z."/>
            <person name="Sun Q."/>
            <person name="Tong Y."/>
        </authorList>
    </citation>
    <scope>NUCLEOTIDE SEQUENCE [LARGE SCALE GENOMIC DNA]</scope>
    <source>
        <strain evidence="3 4">IME1328</strain>
    </source>
</reference>
<dbReference type="InterPro" id="IPR036117">
    <property type="entry name" value="DhaL_dom_sf"/>
</dbReference>
<evidence type="ECO:0000259" key="2">
    <source>
        <dbReference type="PROSITE" id="PS51480"/>
    </source>
</evidence>
<evidence type="ECO:0000313" key="4">
    <source>
        <dbReference type="Proteomes" id="UP000245514"/>
    </source>
</evidence>
<sequence length="377" mass="39200">MTEIRTGFSALEEWLKLSVTELTRQQEALNAINVFPVPDGDTGTNLVATMRTAHETLATQEPHADLGHHLAVAARQALGSAQGNSGSLISVFLLGMGESLAGIEDLTAFALAESLEAGRLRAWSALSEPVGGTILSVMAAASQAARTHASSQGRRTRQDRELEALALVGTLEAAWQASLIEAQHTQSRLKELTDIAVVDAGAVGFVIIINCLLAAVRGGEVDPEPYKDLPGYQDPGELGIEQIPATDGVEVVCTVAASALDAALMRAALDAVGESVVMSAMDPAPERDPEYSGYNHASASQGRVDDSLTWRVHVHVPTESVALDIISKAGEPTDVVVTPLSQVGSPQPGQTTQPGHHGGAAACGASETGATETGRAR</sequence>
<evidence type="ECO:0000313" key="3">
    <source>
        <dbReference type="EMBL" id="PWI27282.1"/>
    </source>
</evidence>
<protein>
    <submittedName>
        <fullName evidence="3">Dak phosphatase</fullName>
    </submittedName>
</protein>
<feature type="domain" description="DhaL" evidence="2">
    <location>
        <begin position="9"/>
        <end position="214"/>
    </location>
</feature>
<dbReference type="InterPro" id="IPR004007">
    <property type="entry name" value="DhaL_dom"/>
</dbReference>
<feature type="region of interest" description="Disordered" evidence="1">
    <location>
        <begin position="283"/>
        <end position="302"/>
    </location>
</feature>
<name>A0ABX5L8R6_9MICC</name>
<gene>
    <name evidence="3" type="ORF">CAY35_08030</name>
</gene>
<keyword evidence="4" id="KW-1185">Reference proteome</keyword>
<comment type="caution">
    <text evidence="3">The sequence shown here is derived from an EMBL/GenBank/DDBJ whole genome shotgun (WGS) entry which is preliminary data.</text>
</comment>
<dbReference type="SUPFAM" id="SSF101473">
    <property type="entry name" value="DhaL-like"/>
    <property type="match status" value="1"/>
</dbReference>
<dbReference type="PANTHER" id="PTHR33434">
    <property type="entry name" value="DEGV DOMAIN-CONTAINING PROTEIN DR_1986-RELATED"/>
    <property type="match status" value="1"/>
</dbReference>
<dbReference type="PANTHER" id="PTHR33434:SF2">
    <property type="entry name" value="FATTY ACID-BINDING PROTEIN TM_1468"/>
    <property type="match status" value="1"/>
</dbReference>
<dbReference type="Pfam" id="PF02734">
    <property type="entry name" value="Dak2"/>
    <property type="match status" value="1"/>
</dbReference>
<feature type="region of interest" description="Disordered" evidence="1">
    <location>
        <begin position="338"/>
        <end position="377"/>
    </location>
</feature>
<dbReference type="SMART" id="SM01120">
    <property type="entry name" value="Dak2"/>
    <property type="match status" value="1"/>
</dbReference>
<dbReference type="Gene3D" id="1.25.40.340">
    <property type="match status" value="1"/>
</dbReference>